<feature type="region of interest" description="Disordered" evidence="1">
    <location>
        <begin position="106"/>
        <end position="133"/>
    </location>
</feature>
<keyword evidence="4" id="KW-1185">Reference proteome</keyword>
<dbReference type="EMBL" id="JACXAJ010000006">
    <property type="protein sequence ID" value="MBD1398160.1"/>
    <property type="molecule type" value="Genomic_DNA"/>
</dbReference>
<accession>A0ABR7XIP2</accession>
<evidence type="ECO:0000256" key="1">
    <source>
        <dbReference type="SAM" id="MobiDB-lite"/>
    </source>
</evidence>
<proteinExistence type="predicted"/>
<sequence>MKKLIVASALLFSISGTALAQQGGGRQQNVPVEKRVEQTTARLKQKVTLSEDQWKELSTVYTSFYTDMEALRQENAGRPDRTKMAALKTTRDEKIKTIVGEANLEKILQTESDNQERGGRNGQGGQGGRMNRQ</sequence>
<feature type="chain" id="PRO_5045440710" description="LTXXQ motif family protein" evidence="2">
    <location>
        <begin position="21"/>
        <end position="133"/>
    </location>
</feature>
<dbReference type="RefSeq" id="WP_191184303.1">
    <property type="nucleotide sequence ID" value="NZ_JACXAJ010000006.1"/>
</dbReference>
<feature type="compositionally biased region" description="Gly residues" evidence="1">
    <location>
        <begin position="120"/>
        <end position="133"/>
    </location>
</feature>
<feature type="signal peptide" evidence="2">
    <location>
        <begin position="1"/>
        <end position="20"/>
    </location>
</feature>
<dbReference type="Proteomes" id="UP000625551">
    <property type="component" value="Unassembled WGS sequence"/>
</dbReference>
<evidence type="ECO:0000313" key="4">
    <source>
        <dbReference type="Proteomes" id="UP000625551"/>
    </source>
</evidence>
<organism evidence="3 4">
    <name type="scientific">Pontibacter aquaedesilientis</name>
    <dbReference type="NCBI Taxonomy" id="2766980"/>
    <lineage>
        <taxon>Bacteria</taxon>
        <taxon>Pseudomonadati</taxon>
        <taxon>Bacteroidota</taxon>
        <taxon>Cytophagia</taxon>
        <taxon>Cytophagales</taxon>
        <taxon>Hymenobacteraceae</taxon>
        <taxon>Pontibacter</taxon>
    </lineage>
</organism>
<comment type="caution">
    <text evidence="3">The sequence shown here is derived from an EMBL/GenBank/DDBJ whole genome shotgun (WGS) entry which is preliminary data.</text>
</comment>
<reference evidence="3 4" key="1">
    <citation type="submission" date="2020-09" db="EMBL/GenBank/DDBJ databases">
        <title>Genome sequencing and assembly of Pontibacter sp.</title>
        <authorList>
            <person name="Chhetri G."/>
        </authorList>
    </citation>
    <scope>NUCLEOTIDE SEQUENCE [LARGE SCALE GENOMIC DNA]</scope>
    <source>
        <strain evidence="3 4">JH31</strain>
    </source>
</reference>
<evidence type="ECO:0008006" key="5">
    <source>
        <dbReference type="Google" id="ProtNLM"/>
    </source>
</evidence>
<evidence type="ECO:0000256" key="2">
    <source>
        <dbReference type="SAM" id="SignalP"/>
    </source>
</evidence>
<evidence type="ECO:0000313" key="3">
    <source>
        <dbReference type="EMBL" id="MBD1398160.1"/>
    </source>
</evidence>
<name>A0ABR7XIP2_9BACT</name>
<keyword evidence="2" id="KW-0732">Signal</keyword>
<protein>
    <recommendedName>
        <fullName evidence="5">LTXXQ motif family protein</fullName>
    </recommendedName>
</protein>
<gene>
    <name evidence="3" type="ORF">H9Q13_13380</name>
</gene>